<keyword evidence="2" id="KW-0812">Transmembrane</keyword>
<dbReference type="GO" id="GO:0016020">
    <property type="term" value="C:membrane"/>
    <property type="evidence" value="ECO:0007669"/>
    <property type="project" value="UniProtKB-SubCell"/>
</dbReference>
<dbReference type="Proteomes" id="UP001202479">
    <property type="component" value="Unassembled WGS sequence"/>
</dbReference>
<evidence type="ECO:0000256" key="1">
    <source>
        <dbReference type="ARBA" id="ARBA00004370"/>
    </source>
</evidence>
<comment type="subcellular location">
    <subcellularLocation>
        <location evidence="1">Membrane</location>
    </subcellularLocation>
</comment>
<dbReference type="EMBL" id="JAHUZD010000128">
    <property type="protein sequence ID" value="KAI3403283.2"/>
    <property type="molecule type" value="Genomic_DNA"/>
</dbReference>
<dbReference type="Gene3D" id="1.50.40.10">
    <property type="entry name" value="Mitochondrial carrier domain"/>
    <property type="match status" value="1"/>
</dbReference>
<dbReference type="InterPro" id="IPR023395">
    <property type="entry name" value="MCP_dom_sf"/>
</dbReference>
<evidence type="ECO:0000256" key="5">
    <source>
        <dbReference type="SAM" id="MobiDB-lite"/>
    </source>
</evidence>
<keyword evidence="3" id="KW-1133">Transmembrane helix</keyword>
<evidence type="ECO:0000313" key="6">
    <source>
        <dbReference type="EMBL" id="KAI3403283.2"/>
    </source>
</evidence>
<feature type="region of interest" description="Disordered" evidence="5">
    <location>
        <begin position="233"/>
        <end position="273"/>
    </location>
</feature>
<protein>
    <recommendedName>
        <fullName evidence="8">Mitochondrial fusion and transport protein UGO1</fullName>
    </recommendedName>
</protein>
<keyword evidence="7" id="KW-1185">Reference proteome</keyword>
<comment type="caution">
    <text evidence="6">The sequence shown here is derived from an EMBL/GenBank/DDBJ whole genome shotgun (WGS) entry which is preliminary data.</text>
</comment>
<dbReference type="SUPFAM" id="SSF103506">
    <property type="entry name" value="Mitochondrial carrier"/>
    <property type="match status" value="1"/>
</dbReference>
<dbReference type="RefSeq" id="XP_049179030.1">
    <property type="nucleotide sequence ID" value="XM_049325249.1"/>
</dbReference>
<accession>A0AAI9SUF9</accession>
<feature type="compositionally biased region" description="Low complexity" evidence="5">
    <location>
        <begin position="242"/>
        <end position="262"/>
    </location>
</feature>
<dbReference type="AlphaFoldDB" id="A0AAI9SUF9"/>
<evidence type="ECO:0000256" key="2">
    <source>
        <dbReference type="ARBA" id="ARBA00022692"/>
    </source>
</evidence>
<name>A0AAI9SUF9_9ASCO</name>
<evidence type="ECO:0008006" key="8">
    <source>
        <dbReference type="Google" id="ProtNLM"/>
    </source>
</evidence>
<sequence>MSSSRLGSSSGNLDSSSLRPYYDHDTFDAGYSVIFKKGIGLFDPKTNQPVTVHLSSNTVDNAVNMSSNGRGVLQSGVLQRAFGRQTGGIGINGIGVREGAIHGGSGGGGDKNIIYDLEFNEYFDINNLYELMKNLVWNFIKSYVKVLLAQPLEITRLVLQVGKFNLDDGKKKDEDTKEKRLLERNNNVSTVSISKREENVLNLSSKVNFIEDDEPIDYFQPQNDQQVWSNPQSIYDPLTLTPQPQSQPQSQSSSSSIVVSQPDNQPVPPPLKRLSTKKRLKVSKIQPKSLHTIDIISEITQKDSFLALFRGANSSFIYVTLSHTIEAWITGFLSPFLGIPDPFFLDLTHSNDPFRSLWLSVGACVLTGLVLMPLDLIRIKFMITQPNHGLPFNNNIKSGEVSTLNSSLHGGKKDDLVEQAAEEILQNTRSIRESIRYFPTYYLTHPSTPIVLLTTFYQFSTSIFRRAAPYLLFIKFNIDAYSSPAVYTFINLVSLICEFFIKLPVENLLRKEQVSFLLKPKKHDLRKVITIVKPEENLIVEFNGFSLSSQENRMGWIQRIKLLGLFNGWRVGLMNVVGFWGYNIIKHNSYEFKEERL</sequence>
<evidence type="ECO:0000313" key="7">
    <source>
        <dbReference type="Proteomes" id="UP001202479"/>
    </source>
</evidence>
<reference evidence="6" key="1">
    <citation type="journal article" date="2022" name="DNA Res.">
        <title>Genome analysis of five recently described species of the CUG-Ser clade uncovers Candida theae as a new hybrid lineage with pathogenic potential in the Candida parapsilosis species complex.</title>
        <authorList>
            <person name="Mixao V."/>
            <person name="Del Olmo V."/>
            <person name="Hegedusova E."/>
            <person name="Saus E."/>
            <person name="Pryszcz L."/>
            <person name="Cillingova A."/>
            <person name="Nosek J."/>
            <person name="Gabaldon T."/>
        </authorList>
    </citation>
    <scope>NUCLEOTIDE SEQUENCE</scope>
    <source>
        <strain evidence="6">CBS 10844</strain>
    </source>
</reference>
<dbReference type="GeneID" id="73381486"/>
<evidence type="ECO:0000256" key="3">
    <source>
        <dbReference type="ARBA" id="ARBA00022989"/>
    </source>
</evidence>
<keyword evidence="4" id="KW-0472">Membrane</keyword>
<evidence type="ECO:0000256" key="4">
    <source>
        <dbReference type="ARBA" id="ARBA00023136"/>
    </source>
</evidence>
<organism evidence="6 7">
    <name type="scientific">Candida oxycetoniae</name>
    <dbReference type="NCBI Taxonomy" id="497107"/>
    <lineage>
        <taxon>Eukaryota</taxon>
        <taxon>Fungi</taxon>
        <taxon>Dikarya</taxon>
        <taxon>Ascomycota</taxon>
        <taxon>Saccharomycotina</taxon>
        <taxon>Pichiomycetes</taxon>
        <taxon>Debaryomycetaceae</taxon>
        <taxon>Candida/Lodderomyces clade</taxon>
        <taxon>Candida</taxon>
    </lineage>
</organism>
<proteinExistence type="predicted"/>
<gene>
    <name evidence="6" type="ORF">KGF56_003871</name>
</gene>